<dbReference type="GO" id="GO:0006508">
    <property type="term" value="P:proteolysis"/>
    <property type="evidence" value="ECO:0007669"/>
    <property type="project" value="UniProtKB-KW"/>
</dbReference>
<dbReference type="KEGG" id="tact:SG35_009535"/>
<feature type="active site" description="Charge relay system" evidence="5 6">
    <location>
        <position position="385"/>
    </location>
</feature>
<dbReference type="Pfam" id="PF01483">
    <property type="entry name" value="P_proprotein"/>
    <property type="match status" value="1"/>
</dbReference>
<dbReference type="PROSITE" id="PS00138">
    <property type="entry name" value="SUBTILASE_SER"/>
    <property type="match status" value="1"/>
</dbReference>
<reference evidence="11 12" key="2">
    <citation type="journal article" date="2022" name="Mar. Drugs">
        <title>Bioassay-Guided Fractionation Leads to the Detection of Cholic Acid Generated by the Rare Thalassomonas sp.</title>
        <authorList>
            <person name="Pheiffer F."/>
            <person name="Schneider Y.K."/>
            <person name="Hansen E.H."/>
            <person name="Andersen J.H."/>
            <person name="Isaksson J."/>
            <person name="Busche T."/>
            <person name="R C."/>
            <person name="Kalinowski J."/>
            <person name="Zyl L.V."/>
            <person name="Trindade M."/>
        </authorList>
    </citation>
    <scope>NUCLEOTIDE SEQUENCE [LARGE SCALE GENOMIC DNA]</scope>
    <source>
        <strain evidence="11 12">A5K-106</strain>
    </source>
</reference>
<dbReference type="GO" id="GO:0004252">
    <property type="term" value="F:serine-type endopeptidase activity"/>
    <property type="evidence" value="ECO:0007669"/>
    <property type="project" value="UniProtKB-UniRule"/>
</dbReference>
<keyword evidence="2 6" id="KW-0645">Protease</keyword>
<dbReference type="SMART" id="SM00089">
    <property type="entry name" value="PKD"/>
    <property type="match status" value="1"/>
</dbReference>
<dbReference type="RefSeq" id="WP_044832457.1">
    <property type="nucleotide sequence ID" value="NZ_CP059735.1"/>
</dbReference>
<evidence type="ECO:0000256" key="1">
    <source>
        <dbReference type="ARBA" id="ARBA00011073"/>
    </source>
</evidence>
<dbReference type="SUPFAM" id="SSF49785">
    <property type="entry name" value="Galactose-binding domain-like"/>
    <property type="match status" value="1"/>
</dbReference>
<dbReference type="PANTHER" id="PTHR43806">
    <property type="entry name" value="PEPTIDASE S8"/>
    <property type="match status" value="1"/>
</dbReference>
<accession>A0AAE9YV21</accession>
<dbReference type="InterPro" id="IPR002884">
    <property type="entry name" value="P_dom"/>
</dbReference>
<dbReference type="PROSITE" id="PS00137">
    <property type="entry name" value="SUBTILASE_HIS"/>
    <property type="match status" value="1"/>
</dbReference>
<feature type="signal peptide" evidence="8">
    <location>
        <begin position="1"/>
        <end position="19"/>
    </location>
</feature>
<evidence type="ECO:0000256" key="3">
    <source>
        <dbReference type="ARBA" id="ARBA00022801"/>
    </source>
</evidence>
<gene>
    <name evidence="11" type="ORF">SG35_009535</name>
</gene>
<dbReference type="Pfam" id="PF18911">
    <property type="entry name" value="PKD_4"/>
    <property type="match status" value="1"/>
</dbReference>
<dbReference type="InterPro" id="IPR023828">
    <property type="entry name" value="Peptidase_S8_Ser-AS"/>
</dbReference>
<evidence type="ECO:0000259" key="9">
    <source>
        <dbReference type="PROSITE" id="PS50093"/>
    </source>
</evidence>
<keyword evidence="12" id="KW-1185">Reference proteome</keyword>
<dbReference type="Pfam" id="PF00082">
    <property type="entry name" value="Peptidase_S8"/>
    <property type="match status" value="1"/>
</dbReference>
<dbReference type="InterPro" id="IPR013783">
    <property type="entry name" value="Ig-like_fold"/>
</dbReference>
<keyword evidence="3 6" id="KW-0378">Hydrolase</keyword>
<sequence>MKFKLSALTLAVLPVLVNASENIVASDKGAYQADSVIVVYKENTTKADRQKARGLVAAKISDLNSDELDDRYRHIANGRMANYKLDKMTVKDALAALRNDPAVLYAEPDYIVSATAIPNDPRFDELWGMHNTGQSGGTEDADIDAPEAWDISTGSHDVIVGVIDTGVDHSHPDLVANMWTNPGEIAGDGIDNDGNGYIDDIHGINAITDSGDPMDDNGHGTHVAGTIGASGNDDVGVVGVNHNVSIVGCKFLNSAGSGSTSDALKCIDYMVALKNDHNIDISTLNNSWGGGGFSQALYDSITASSDANMLFVAAAGNGGYDNDASPSYPASYDHDSVFAVAGSNRSGGMYSSSQYGLTSVDIAAPARDVLSSVPGGGYSSFTGTSMATPHVAGAAALVLSVNPELSAVELKELLMNSGDPHPATEGKTVSGKHLNVYNALLEADPAPGFRMSASPVNTVITAGETATYNFDVISVADWDGTIDLTMTDSLGTASLSATSVTPGGSFSLTVPTAADTAWGDYEFTVTGTSGELTKTQTLGLYVNPQGLADFTFDKDVNEDIPDNDAGGLSSVITITDDITIFGSSTYVNITHTWIGDLIVNLTSPAGTTATLHSQSGGSADNIDQSFASGAFNGETAAGDWTLTVSDNAAIDTGTLNNWAMTLTGLGEVGPSAPAADFSAEIANLMVTFTDASTDRNNDIASWAWDFGDGNSSTEQSPVHTFAASGSYDVTLTVTDEGGRTGTKSMTVVVSDVSIEAKLKRAYKSSLNNLRVDITWEGSSAETVDVYRNGVMLATVENNGIYRDRERRVDGNTFVYQICENADICSNEVVVEFE</sequence>
<dbReference type="InterPro" id="IPR022409">
    <property type="entry name" value="PKD/Chitinase_dom"/>
</dbReference>
<evidence type="ECO:0000256" key="4">
    <source>
        <dbReference type="ARBA" id="ARBA00022825"/>
    </source>
</evidence>
<dbReference type="InterPro" id="IPR034204">
    <property type="entry name" value="PfSUB1-like_cat_dom"/>
</dbReference>
<dbReference type="PROSITE" id="PS51892">
    <property type="entry name" value="SUBTILASE"/>
    <property type="match status" value="1"/>
</dbReference>
<evidence type="ECO:0000313" key="12">
    <source>
        <dbReference type="Proteomes" id="UP000032568"/>
    </source>
</evidence>
<dbReference type="SUPFAM" id="SSF49299">
    <property type="entry name" value="PKD domain"/>
    <property type="match status" value="1"/>
</dbReference>
<dbReference type="PROSITE" id="PS51829">
    <property type="entry name" value="P_HOMO_B"/>
    <property type="match status" value="1"/>
</dbReference>
<dbReference type="InterPro" id="IPR000209">
    <property type="entry name" value="Peptidase_S8/S53_dom"/>
</dbReference>
<dbReference type="FunFam" id="2.60.40.10:FF:000270">
    <property type="entry name" value="Cell surface protein"/>
    <property type="match status" value="1"/>
</dbReference>
<dbReference type="InterPro" id="IPR037045">
    <property type="entry name" value="S8pro/Inhibitor_I9_sf"/>
</dbReference>
<dbReference type="CDD" id="cd00146">
    <property type="entry name" value="PKD"/>
    <property type="match status" value="1"/>
</dbReference>
<dbReference type="EMBL" id="CP059735">
    <property type="protein sequence ID" value="WDE00845.1"/>
    <property type="molecule type" value="Genomic_DNA"/>
</dbReference>
<dbReference type="Gene3D" id="3.40.50.200">
    <property type="entry name" value="Peptidase S8/S53 domain"/>
    <property type="match status" value="1"/>
</dbReference>
<dbReference type="AlphaFoldDB" id="A0AAE9YV21"/>
<dbReference type="Gene3D" id="2.60.40.10">
    <property type="entry name" value="Immunoglobulins"/>
    <property type="match status" value="1"/>
</dbReference>
<dbReference type="PANTHER" id="PTHR43806:SF11">
    <property type="entry name" value="CEREVISIN-RELATED"/>
    <property type="match status" value="1"/>
</dbReference>
<feature type="domain" description="PKD" evidence="9">
    <location>
        <begin position="669"/>
        <end position="754"/>
    </location>
</feature>
<name>A0AAE9YV21_9GAMM</name>
<dbReference type="InterPro" id="IPR023827">
    <property type="entry name" value="Peptidase_S8_Asp-AS"/>
</dbReference>
<dbReference type="InterPro" id="IPR015500">
    <property type="entry name" value="Peptidase_S8_subtilisin-rel"/>
</dbReference>
<feature type="active site" description="Charge relay system" evidence="5 6">
    <location>
        <position position="164"/>
    </location>
</feature>
<dbReference type="InterPro" id="IPR054399">
    <property type="entry name" value="Fervidolysin-like_N_prodom"/>
</dbReference>
<dbReference type="Gene3D" id="2.60.120.260">
    <property type="entry name" value="Galactose-binding domain-like"/>
    <property type="match status" value="1"/>
</dbReference>
<evidence type="ECO:0000256" key="8">
    <source>
        <dbReference type="SAM" id="SignalP"/>
    </source>
</evidence>
<evidence type="ECO:0000256" key="5">
    <source>
        <dbReference type="PIRSR" id="PIRSR615500-1"/>
    </source>
</evidence>
<dbReference type="SUPFAM" id="SSF52743">
    <property type="entry name" value="Subtilisin-like"/>
    <property type="match status" value="1"/>
</dbReference>
<evidence type="ECO:0000256" key="2">
    <source>
        <dbReference type="ARBA" id="ARBA00022670"/>
    </source>
</evidence>
<evidence type="ECO:0000256" key="7">
    <source>
        <dbReference type="RuleBase" id="RU003355"/>
    </source>
</evidence>
<dbReference type="CDD" id="cd07473">
    <property type="entry name" value="Peptidases_S8_Subtilisin_like"/>
    <property type="match status" value="1"/>
</dbReference>
<dbReference type="Proteomes" id="UP000032568">
    <property type="component" value="Chromosome"/>
</dbReference>
<dbReference type="InterPro" id="IPR000601">
    <property type="entry name" value="PKD_dom"/>
</dbReference>
<organism evidence="11 12">
    <name type="scientific">Thalassomonas actiniarum</name>
    <dbReference type="NCBI Taxonomy" id="485447"/>
    <lineage>
        <taxon>Bacteria</taxon>
        <taxon>Pseudomonadati</taxon>
        <taxon>Pseudomonadota</taxon>
        <taxon>Gammaproteobacteria</taxon>
        <taxon>Alteromonadales</taxon>
        <taxon>Colwelliaceae</taxon>
        <taxon>Thalassomonas</taxon>
    </lineage>
</organism>
<dbReference type="Gene3D" id="3.30.70.80">
    <property type="entry name" value="Peptidase S8 propeptide/proteinase inhibitor I9"/>
    <property type="match status" value="1"/>
</dbReference>
<proteinExistence type="inferred from homology"/>
<dbReference type="Pfam" id="PF22148">
    <property type="entry name" value="Fervidolysin_NPro-like"/>
    <property type="match status" value="1"/>
</dbReference>
<dbReference type="InterPro" id="IPR022398">
    <property type="entry name" value="Peptidase_S8_His-AS"/>
</dbReference>
<keyword evidence="4 6" id="KW-0720">Serine protease</keyword>
<evidence type="ECO:0000313" key="11">
    <source>
        <dbReference type="EMBL" id="WDE00845.1"/>
    </source>
</evidence>
<dbReference type="PRINTS" id="PR00723">
    <property type="entry name" value="SUBTILISIN"/>
</dbReference>
<dbReference type="PROSITE" id="PS00136">
    <property type="entry name" value="SUBTILASE_ASP"/>
    <property type="match status" value="1"/>
</dbReference>
<dbReference type="InterPro" id="IPR050131">
    <property type="entry name" value="Peptidase_S8_subtilisin-like"/>
</dbReference>
<feature type="domain" description="P/Homo B" evidence="10">
    <location>
        <begin position="542"/>
        <end position="670"/>
    </location>
</feature>
<feature type="chain" id="PRO_5042252379" evidence="8">
    <location>
        <begin position="20"/>
        <end position="833"/>
    </location>
</feature>
<keyword evidence="8" id="KW-0732">Signal</keyword>
<evidence type="ECO:0000259" key="10">
    <source>
        <dbReference type="PROSITE" id="PS51829"/>
    </source>
</evidence>
<protein>
    <submittedName>
        <fullName evidence="11">S8 family serine peptidase</fullName>
    </submittedName>
</protein>
<dbReference type="InterPro" id="IPR035986">
    <property type="entry name" value="PKD_dom_sf"/>
</dbReference>
<dbReference type="InterPro" id="IPR008979">
    <property type="entry name" value="Galactose-bd-like_sf"/>
</dbReference>
<reference evidence="11 12" key="1">
    <citation type="journal article" date="2015" name="Genome Announc.">
        <title>Draft Genome Sequences of Marine Isolates of Thalassomonas viridans and Thalassomonas actiniarum.</title>
        <authorList>
            <person name="Olonade I."/>
            <person name="van Zyl L.J."/>
            <person name="Trindade M."/>
        </authorList>
    </citation>
    <scope>NUCLEOTIDE SEQUENCE [LARGE SCALE GENOMIC DNA]</scope>
    <source>
        <strain evidence="11 12">A5K-106</strain>
    </source>
</reference>
<evidence type="ECO:0000256" key="6">
    <source>
        <dbReference type="PROSITE-ProRule" id="PRU01240"/>
    </source>
</evidence>
<feature type="active site" description="Charge relay system" evidence="5 6">
    <location>
        <position position="219"/>
    </location>
</feature>
<dbReference type="InterPro" id="IPR036852">
    <property type="entry name" value="Peptidase_S8/S53_dom_sf"/>
</dbReference>
<comment type="similarity">
    <text evidence="1 6 7">Belongs to the peptidase S8 family.</text>
</comment>
<dbReference type="PROSITE" id="PS50093">
    <property type="entry name" value="PKD"/>
    <property type="match status" value="1"/>
</dbReference>